<dbReference type="SUPFAM" id="SSF52540">
    <property type="entry name" value="P-loop containing nucleoside triphosphate hydrolases"/>
    <property type="match status" value="1"/>
</dbReference>
<protein>
    <recommendedName>
        <fullName evidence="2">adenylyl-sulfate kinase</fullName>
        <ecNumber evidence="2">2.7.1.25</ecNumber>
    </recommendedName>
</protein>
<dbReference type="InterPro" id="IPR025980">
    <property type="entry name" value="ATP-Sase_PUA-like_dom"/>
</dbReference>
<evidence type="ECO:0000256" key="4">
    <source>
        <dbReference type="ARBA" id="ARBA00022741"/>
    </source>
</evidence>
<dbReference type="AlphaFoldDB" id="A0AA39M0J1"/>
<dbReference type="GO" id="GO:0000103">
    <property type="term" value="P:sulfate assimilation"/>
    <property type="evidence" value="ECO:0007669"/>
    <property type="project" value="InterPro"/>
</dbReference>
<evidence type="ECO:0000256" key="3">
    <source>
        <dbReference type="ARBA" id="ARBA00022679"/>
    </source>
</evidence>
<keyword evidence="5" id="KW-0418">Kinase</keyword>
<keyword evidence="11" id="KW-1185">Reference proteome</keyword>
<feature type="compositionally biased region" description="Acidic residues" evidence="7">
    <location>
        <begin position="472"/>
        <end position="483"/>
    </location>
</feature>
<dbReference type="SUPFAM" id="SSF88697">
    <property type="entry name" value="PUA domain-like"/>
    <property type="match status" value="1"/>
</dbReference>
<dbReference type="Pfam" id="PF01583">
    <property type="entry name" value="APS_kinase"/>
    <property type="match status" value="1"/>
</dbReference>
<feature type="compositionally biased region" description="Basic and acidic residues" evidence="7">
    <location>
        <begin position="459"/>
        <end position="469"/>
    </location>
</feature>
<evidence type="ECO:0000256" key="2">
    <source>
        <dbReference type="ARBA" id="ARBA00012121"/>
    </source>
</evidence>
<keyword evidence="3" id="KW-0808">Transferase</keyword>
<evidence type="ECO:0000256" key="7">
    <source>
        <dbReference type="SAM" id="MobiDB-lite"/>
    </source>
</evidence>
<evidence type="ECO:0000259" key="9">
    <source>
        <dbReference type="Pfam" id="PF14306"/>
    </source>
</evidence>
<dbReference type="GO" id="GO:0005524">
    <property type="term" value="F:ATP binding"/>
    <property type="evidence" value="ECO:0007669"/>
    <property type="project" value="UniProtKB-KW"/>
</dbReference>
<sequence length="522" mass="58103">MLVEMGVPVYGLDGDNVRHGLCRNLSFHKEDREENVRRVAEVAKLFADMGVVCLASFISPYASGRHEARLIHNRANLRFFEVFVDASLEVCEWRDTKSTSWSSSASYQRLGLYKKARAGQICGFTGVDSVYEEPRHADLTLRAGDESVEESTRRLITFLFEKGVIPHLPYCSPSATLPMQMPSSTTLSVSEEEAKWIQVLANGWIDPLRGLMTEKQHLQCLQFGVVFDPLPTAIRTPLAVKVTSPVDPNLLVALAFEHRVVATVPKPEVYRVGTDIFLGGNFVITSCTNPLLRSPYELRRELASAKPDVIAAIFLNSAVDNTQAVRIDESRELLARRGYGSALVAVFVTDEAEFLRSEGVADPETTKVVLFPFDVDDALLKARLMKAIGARVLLVEERTPIRAEEIRVAPGLEDVEVVELFCRNQGLSERHSEYSNGLSTIRRRADDGWRLQLHGGRRGFGETDLKPGDSESGMEIDSDEEESASTCNTKRSQGRIEKDQLCMCGLDQFEKRNGQVPPPRAS</sequence>
<dbReference type="CDD" id="cd02027">
    <property type="entry name" value="APSK"/>
    <property type="match status" value="1"/>
</dbReference>
<dbReference type="Pfam" id="PF14306">
    <property type="entry name" value="PUA_2"/>
    <property type="match status" value="1"/>
</dbReference>
<dbReference type="EC" id="2.7.1.25" evidence="2"/>
<dbReference type="PANTHER" id="PTHR11055:SF1">
    <property type="entry name" value="PAPS SYNTHETASE, ISOFORM D"/>
    <property type="match status" value="1"/>
</dbReference>
<feature type="domain" description="ATP-sulfurylase PUA-like" evidence="9">
    <location>
        <begin position="183"/>
        <end position="272"/>
    </location>
</feature>
<reference evidence="10" key="1">
    <citation type="submission" date="2023-06" db="EMBL/GenBank/DDBJ databases">
        <title>Genomic analysis of the entomopathogenic nematode Steinernema hermaphroditum.</title>
        <authorList>
            <person name="Schwarz E.M."/>
            <person name="Heppert J.K."/>
            <person name="Baniya A."/>
            <person name="Schwartz H.T."/>
            <person name="Tan C.-H."/>
            <person name="Antoshechkin I."/>
            <person name="Sternberg P.W."/>
            <person name="Goodrich-Blair H."/>
            <person name="Dillman A.R."/>
        </authorList>
    </citation>
    <scope>NUCLEOTIDE SEQUENCE</scope>
    <source>
        <strain evidence="10">PS9179</strain>
        <tissue evidence="10">Whole animal</tissue>
    </source>
</reference>
<dbReference type="NCBIfam" id="TIGR00455">
    <property type="entry name" value="apsK"/>
    <property type="match status" value="1"/>
</dbReference>
<organism evidence="10 11">
    <name type="scientific">Steinernema hermaphroditum</name>
    <dbReference type="NCBI Taxonomy" id="289476"/>
    <lineage>
        <taxon>Eukaryota</taxon>
        <taxon>Metazoa</taxon>
        <taxon>Ecdysozoa</taxon>
        <taxon>Nematoda</taxon>
        <taxon>Chromadorea</taxon>
        <taxon>Rhabditida</taxon>
        <taxon>Tylenchina</taxon>
        <taxon>Panagrolaimomorpha</taxon>
        <taxon>Strongyloidoidea</taxon>
        <taxon>Steinernematidae</taxon>
        <taxon>Steinernema</taxon>
    </lineage>
</organism>
<evidence type="ECO:0000256" key="1">
    <source>
        <dbReference type="ARBA" id="ARBA00004678"/>
    </source>
</evidence>
<dbReference type="Proteomes" id="UP001175271">
    <property type="component" value="Unassembled WGS sequence"/>
</dbReference>
<dbReference type="GO" id="GO:0050428">
    <property type="term" value="P:3'-phosphoadenosine 5'-phosphosulfate biosynthetic process"/>
    <property type="evidence" value="ECO:0007669"/>
    <property type="project" value="TreeGrafter"/>
</dbReference>
<dbReference type="GO" id="GO:0004020">
    <property type="term" value="F:adenylylsulfate kinase activity"/>
    <property type="evidence" value="ECO:0007669"/>
    <property type="project" value="UniProtKB-EC"/>
</dbReference>
<evidence type="ECO:0000256" key="6">
    <source>
        <dbReference type="ARBA" id="ARBA00022840"/>
    </source>
</evidence>
<dbReference type="PANTHER" id="PTHR11055">
    <property type="entry name" value="BIFUNCTIONAL 3'-PHOSPHOADENOSINE 5'-PHOSPHOSULFATE SYNTHASE"/>
    <property type="match status" value="1"/>
</dbReference>
<comment type="pathway">
    <text evidence="1">Sulfur metabolism.</text>
</comment>
<evidence type="ECO:0000259" key="8">
    <source>
        <dbReference type="Pfam" id="PF01583"/>
    </source>
</evidence>
<dbReference type="InterPro" id="IPR015947">
    <property type="entry name" value="PUA-like_sf"/>
</dbReference>
<keyword evidence="4" id="KW-0547">Nucleotide-binding</keyword>
<gene>
    <name evidence="10" type="ORF">QR680_012837</name>
</gene>
<dbReference type="Gene3D" id="3.40.50.300">
    <property type="entry name" value="P-loop containing nucleotide triphosphate hydrolases"/>
    <property type="match status" value="1"/>
</dbReference>
<keyword evidence="6" id="KW-0067">ATP-binding</keyword>
<feature type="region of interest" description="Disordered" evidence="7">
    <location>
        <begin position="456"/>
        <end position="494"/>
    </location>
</feature>
<name>A0AA39M0J1_9BILA</name>
<comment type="caution">
    <text evidence="10">The sequence shown here is derived from an EMBL/GenBank/DDBJ whole genome shotgun (WGS) entry which is preliminary data.</text>
</comment>
<evidence type="ECO:0000313" key="11">
    <source>
        <dbReference type="Proteomes" id="UP001175271"/>
    </source>
</evidence>
<dbReference type="InterPro" id="IPR059117">
    <property type="entry name" value="APS_kinase_dom"/>
</dbReference>
<evidence type="ECO:0000313" key="10">
    <source>
        <dbReference type="EMBL" id="KAK0417106.1"/>
    </source>
</evidence>
<dbReference type="InterPro" id="IPR002891">
    <property type="entry name" value="APS"/>
</dbReference>
<accession>A0AA39M0J1</accession>
<evidence type="ECO:0000256" key="5">
    <source>
        <dbReference type="ARBA" id="ARBA00022777"/>
    </source>
</evidence>
<dbReference type="Gene3D" id="3.10.400.10">
    <property type="entry name" value="Sulfate adenylyltransferase"/>
    <property type="match status" value="1"/>
</dbReference>
<feature type="domain" description="APS kinase" evidence="8">
    <location>
        <begin position="2"/>
        <end position="141"/>
    </location>
</feature>
<dbReference type="NCBIfam" id="NF003013">
    <property type="entry name" value="PRK03846.1"/>
    <property type="match status" value="1"/>
</dbReference>
<dbReference type="InterPro" id="IPR027417">
    <property type="entry name" value="P-loop_NTPase"/>
</dbReference>
<dbReference type="EMBL" id="JAUCMV010000002">
    <property type="protein sequence ID" value="KAK0417106.1"/>
    <property type="molecule type" value="Genomic_DNA"/>
</dbReference>
<proteinExistence type="predicted"/>